<dbReference type="SMART" id="SM00836">
    <property type="entry name" value="DALR_1"/>
    <property type="match status" value="1"/>
</dbReference>
<dbReference type="GO" id="GO:0005524">
    <property type="term" value="F:ATP binding"/>
    <property type="evidence" value="ECO:0007669"/>
    <property type="project" value="UniProtKB-KW"/>
</dbReference>
<reference evidence="5 6" key="1">
    <citation type="journal article" date="2023" name="J. Phycol.">
        <title>Chrysosporum ovalisporum is synonymous with the true-branching cyanobacterium Umezakia natans (Nostocales/Aphanizomenonaceae).</title>
        <authorList>
            <person name="McGregor G.B."/>
            <person name="Sendall B.C."/>
            <person name="Niiyama Y."/>
            <person name="Tuji A."/>
            <person name="Willis A."/>
        </authorList>
    </citation>
    <scope>NUCLEOTIDE SEQUENCE [LARGE SCALE GENOMIC DNA]</scope>
    <source>
        <strain evidence="5 6">FSS-62</strain>
    </source>
</reference>
<dbReference type="SUPFAM" id="SSF47323">
    <property type="entry name" value="Anticodon-binding domain of a subclass of class I aminoacyl-tRNA synthetases"/>
    <property type="match status" value="1"/>
</dbReference>
<name>A0AA43GZT4_9CYAN</name>
<keyword evidence="1" id="KW-0436">Ligase</keyword>
<accession>A0AA43GZT4</accession>
<gene>
    <name evidence="5" type="ORF">NWP23_11780</name>
</gene>
<evidence type="ECO:0000256" key="3">
    <source>
        <dbReference type="ARBA" id="ARBA00022840"/>
    </source>
</evidence>
<keyword evidence="2" id="KW-0547">Nucleotide-binding</keyword>
<dbReference type="EMBL" id="JANQDL010000082">
    <property type="protein sequence ID" value="MDH6064433.1"/>
    <property type="molecule type" value="Genomic_DNA"/>
</dbReference>
<dbReference type="GO" id="GO:0006420">
    <property type="term" value="P:arginyl-tRNA aminoacylation"/>
    <property type="evidence" value="ECO:0007669"/>
    <property type="project" value="InterPro"/>
</dbReference>
<proteinExistence type="predicted"/>
<dbReference type="GO" id="GO:0004814">
    <property type="term" value="F:arginine-tRNA ligase activity"/>
    <property type="evidence" value="ECO:0007669"/>
    <property type="project" value="InterPro"/>
</dbReference>
<dbReference type="AlphaFoldDB" id="A0AA43GZT4"/>
<comment type="caution">
    <text evidence="5">The sequence shown here is derived from an EMBL/GenBank/DDBJ whole genome shotgun (WGS) entry which is preliminary data.</text>
</comment>
<evidence type="ECO:0000313" key="5">
    <source>
        <dbReference type="EMBL" id="MDH6064433.1"/>
    </source>
</evidence>
<protein>
    <submittedName>
        <fullName evidence="5">Glutamate acetyltransferase</fullName>
    </submittedName>
</protein>
<dbReference type="InterPro" id="IPR008909">
    <property type="entry name" value="DALR_anticod-bd"/>
</dbReference>
<evidence type="ECO:0000313" key="6">
    <source>
        <dbReference type="Proteomes" id="UP001159370"/>
    </source>
</evidence>
<evidence type="ECO:0000256" key="1">
    <source>
        <dbReference type="ARBA" id="ARBA00022598"/>
    </source>
</evidence>
<keyword evidence="3" id="KW-0067">ATP-binding</keyword>
<evidence type="ECO:0000256" key="2">
    <source>
        <dbReference type="ARBA" id="ARBA00022741"/>
    </source>
</evidence>
<dbReference type="Gene3D" id="1.10.730.10">
    <property type="entry name" value="Isoleucyl-tRNA Synthetase, Domain 1"/>
    <property type="match status" value="1"/>
</dbReference>
<feature type="domain" description="DALR anticodon binding" evidence="4">
    <location>
        <begin position="137"/>
        <end position="281"/>
    </location>
</feature>
<dbReference type="InterPro" id="IPR009080">
    <property type="entry name" value="tRNAsynth_Ia_anticodon-bd"/>
</dbReference>
<dbReference type="Proteomes" id="UP001159370">
    <property type="component" value="Unassembled WGS sequence"/>
</dbReference>
<organism evidence="5 6">
    <name type="scientific">Umezakia ovalisporum FSS-62</name>
    <dbReference type="NCBI Taxonomy" id="2971776"/>
    <lineage>
        <taxon>Bacteria</taxon>
        <taxon>Bacillati</taxon>
        <taxon>Cyanobacteriota</taxon>
        <taxon>Cyanophyceae</taxon>
        <taxon>Nostocales</taxon>
        <taxon>Nodulariaceae</taxon>
        <taxon>Umezakia</taxon>
    </lineage>
</organism>
<evidence type="ECO:0000259" key="4">
    <source>
        <dbReference type="SMART" id="SM00836"/>
    </source>
</evidence>
<sequence>MCKYIAIKNLIYSYLLYVLSISTSNNRLTSIKTRKFSLYKVRDHSRVLYISGVALGEAKSHNQTTMELASGIVSHLSAISEDVFAVQTVPPGWIYLQLTHPFLASWLQTLVTRSLGENWERDKGKITIQHQSRLFAIQYAHARCYSLLLLAHREGLIKLREPMPNMSENCGGHQPSLVSLVSVEQIPWLKDDQTLRLNHPAEARLTAQLIQVIDNLEFPDVCDVVNWEKMALNLSQAVEVFWCQCPIWGEVKISSPELAQARLGLMIATQSVLSYLLVNKLGSFAPLEL</sequence>